<evidence type="ECO:0000256" key="1">
    <source>
        <dbReference type="ARBA" id="ARBA00009437"/>
    </source>
</evidence>
<dbReference type="FunFam" id="1.10.10.10:FF:000001">
    <property type="entry name" value="LysR family transcriptional regulator"/>
    <property type="match status" value="1"/>
</dbReference>
<dbReference type="AlphaFoldDB" id="A0A974PVC1"/>
<evidence type="ECO:0000256" key="2">
    <source>
        <dbReference type="ARBA" id="ARBA00023015"/>
    </source>
</evidence>
<dbReference type="KEGG" id="xdi:EZH22_30960"/>
<dbReference type="Gene3D" id="3.40.190.10">
    <property type="entry name" value="Periplasmic binding protein-like II"/>
    <property type="match status" value="2"/>
</dbReference>
<dbReference type="SUPFAM" id="SSF46785">
    <property type="entry name" value="Winged helix' DNA-binding domain"/>
    <property type="match status" value="1"/>
</dbReference>
<accession>A0A974PVC1</accession>
<protein>
    <submittedName>
        <fullName evidence="6">LysR family transcriptional regulator</fullName>
    </submittedName>
</protein>
<keyword evidence="2" id="KW-0805">Transcription regulation</keyword>
<dbReference type="RefSeq" id="WP_203197131.1">
    <property type="nucleotide sequence ID" value="NZ_CP063365.1"/>
</dbReference>
<dbReference type="PRINTS" id="PR00039">
    <property type="entry name" value="HTHLYSR"/>
</dbReference>
<dbReference type="InterPro" id="IPR036390">
    <property type="entry name" value="WH_DNA-bd_sf"/>
</dbReference>
<gene>
    <name evidence="6" type="ORF">EZH22_30960</name>
</gene>
<evidence type="ECO:0000313" key="7">
    <source>
        <dbReference type="Proteomes" id="UP000596427"/>
    </source>
</evidence>
<dbReference type="Pfam" id="PF03466">
    <property type="entry name" value="LysR_substrate"/>
    <property type="match status" value="1"/>
</dbReference>
<proteinExistence type="inferred from homology"/>
<evidence type="ECO:0000313" key="6">
    <source>
        <dbReference type="EMBL" id="QRG10261.1"/>
    </source>
</evidence>
<dbReference type="InterPro" id="IPR036388">
    <property type="entry name" value="WH-like_DNA-bd_sf"/>
</dbReference>
<dbReference type="GO" id="GO:0003677">
    <property type="term" value="F:DNA binding"/>
    <property type="evidence" value="ECO:0007669"/>
    <property type="project" value="UniProtKB-KW"/>
</dbReference>
<keyword evidence="6" id="KW-0614">Plasmid</keyword>
<keyword evidence="7" id="KW-1185">Reference proteome</keyword>
<evidence type="ECO:0000256" key="3">
    <source>
        <dbReference type="ARBA" id="ARBA00023125"/>
    </source>
</evidence>
<dbReference type="GO" id="GO:0032993">
    <property type="term" value="C:protein-DNA complex"/>
    <property type="evidence" value="ECO:0007669"/>
    <property type="project" value="TreeGrafter"/>
</dbReference>
<sequence>MEGAQIKDLVYFLTLAEELHFGRAAERLGIAQPPLSRRIKQIEDDLGVQLFNRGRSQITLTQAGEAYSRRVADILKDLADARLEARRIGQGAEGRLCVGFVGSATYGVLPTILKSFRSHYPRINLSLMPMNNAALRRALVRREIDIAIARPDIKDAEIVTRALIEEPLVLAVPDSSPLAGKREVRLEDVSAFPVILYPEAPRPGFADTVIGIFRDRGVELADRVFTMDFQTAISLVSVGEGVSIVPASVGEAERRGVRYVRLDEPKATTGVSANYRVDAQSTHIRKFVEIALNVTRASPRNR</sequence>
<dbReference type="PANTHER" id="PTHR30346">
    <property type="entry name" value="TRANSCRIPTIONAL DUAL REGULATOR HCAR-RELATED"/>
    <property type="match status" value="1"/>
</dbReference>
<dbReference type="InterPro" id="IPR005119">
    <property type="entry name" value="LysR_subst-bd"/>
</dbReference>
<dbReference type="InterPro" id="IPR000847">
    <property type="entry name" value="LysR_HTH_N"/>
</dbReference>
<comment type="similarity">
    <text evidence="1">Belongs to the LysR transcriptional regulatory family.</text>
</comment>
<dbReference type="Proteomes" id="UP000596427">
    <property type="component" value="Plasmid unnamed3"/>
</dbReference>
<keyword evidence="3" id="KW-0238">DNA-binding</keyword>
<dbReference type="CDD" id="cd08414">
    <property type="entry name" value="PBP2_LTTR_aromatics_like"/>
    <property type="match status" value="1"/>
</dbReference>
<geneLocation type="plasmid" evidence="6 7">
    <name>unnamed3</name>
</geneLocation>
<dbReference type="PROSITE" id="PS50931">
    <property type="entry name" value="HTH_LYSR"/>
    <property type="match status" value="1"/>
</dbReference>
<dbReference type="GO" id="GO:0003700">
    <property type="term" value="F:DNA-binding transcription factor activity"/>
    <property type="evidence" value="ECO:0007669"/>
    <property type="project" value="InterPro"/>
</dbReference>
<evidence type="ECO:0000256" key="4">
    <source>
        <dbReference type="ARBA" id="ARBA00023163"/>
    </source>
</evidence>
<dbReference type="PANTHER" id="PTHR30346:SF17">
    <property type="entry name" value="LYSR FAMILY TRANSCRIPTIONAL REGULATOR"/>
    <property type="match status" value="1"/>
</dbReference>
<feature type="domain" description="HTH lysR-type" evidence="5">
    <location>
        <begin position="1"/>
        <end position="61"/>
    </location>
</feature>
<organism evidence="6 7">
    <name type="scientific">Xanthobacter dioxanivorans</name>
    <dbReference type="NCBI Taxonomy" id="2528964"/>
    <lineage>
        <taxon>Bacteria</taxon>
        <taxon>Pseudomonadati</taxon>
        <taxon>Pseudomonadota</taxon>
        <taxon>Alphaproteobacteria</taxon>
        <taxon>Hyphomicrobiales</taxon>
        <taxon>Xanthobacteraceae</taxon>
        <taxon>Xanthobacter</taxon>
    </lineage>
</organism>
<dbReference type="EMBL" id="CP063365">
    <property type="protein sequence ID" value="QRG10261.1"/>
    <property type="molecule type" value="Genomic_DNA"/>
</dbReference>
<name>A0A974PVC1_9HYPH</name>
<reference evidence="6 7" key="1">
    <citation type="submission" date="2020-10" db="EMBL/GenBank/DDBJ databases">
        <title>Degradation of 1,4-Dioxane by Xanthobacter sp. YN2, via a Novel Group-2 Soluble Di-Iron Monooxygenase.</title>
        <authorList>
            <person name="Ma F."/>
            <person name="Wang Y."/>
            <person name="Yang J."/>
            <person name="Guo H."/>
            <person name="Su D."/>
            <person name="Yu L."/>
        </authorList>
    </citation>
    <scope>NUCLEOTIDE SEQUENCE [LARGE SCALE GENOMIC DNA]</scope>
    <source>
        <strain evidence="6 7">YN2</strain>
        <plasmid evidence="6 7">unnamed3</plasmid>
    </source>
</reference>
<keyword evidence="4" id="KW-0804">Transcription</keyword>
<evidence type="ECO:0000259" key="5">
    <source>
        <dbReference type="PROSITE" id="PS50931"/>
    </source>
</evidence>
<dbReference type="Gene3D" id="1.10.10.10">
    <property type="entry name" value="Winged helix-like DNA-binding domain superfamily/Winged helix DNA-binding domain"/>
    <property type="match status" value="1"/>
</dbReference>
<dbReference type="Pfam" id="PF00126">
    <property type="entry name" value="HTH_1"/>
    <property type="match status" value="1"/>
</dbReference>
<dbReference type="SUPFAM" id="SSF53850">
    <property type="entry name" value="Periplasmic binding protein-like II"/>
    <property type="match status" value="1"/>
</dbReference>